<sequence length="322" mass="36803">MSVHNGWQLHRVQGGNLDHLEFRRAIASNVLETNQRDQKRGLSKRHSLEKAYSTFNGINHIIPYQESQQRCGKCHKKVQFRCEKCILQNDFHPQVIVNGFRKWGLCPFDEEAIDYTKCSNEIIPSGDQETSKTAQHVANHRYLEQLIALFGLWEKSQHLLTRPVAEGVDQFSGASTSQCSTVIESIDDDLLMLCDNPEALDIQRINERRPETIAAIPDNPEILNINPVAGRNTESIPVLDTAALKSELAQMLSPETSGKDVPSPFKNNLFWPLPPKSSNVVRRKIKLPEVVTSEKWRAYEESQIRKNAEEERLKDERKKAKR</sequence>
<dbReference type="AlphaFoldDB" id="A0AAW1KKK4"/>
<evidence type="ECO:0000256" key="1">
    <source>
        <dbReference type="SAM" id="MobiDB-lite"/>
    </source>
</evidence>
<keyword evidence="3" id="KW-1185">Reference proteome</keyword>
<proteinExistence type="predicted"/>
<evidence type="ECO:0000313" key="3">
    <source>
        <dbReference type="Proteomes" id="UP001458880"/>
    </source>
</evidence>
<comment type="caution">
    <text evidence="2">The sequence shown here is derived from an EMBL/GenBank/DDBJ whole genome shotgun (WGS) entry which is preliminary data.</text>
</comment>
<dbReference type="EMBL" id="JASPKY010000215">
    <property type="protein sequence ID" value="KAK9719947.1"/>
    <property type="molecule type" value="Genomic_DNA"/>
</dbReference>
<organism evidence="2 3">
    <name type="scientific">Popillia japonica</name>
    <name type="common">Japanese beetle</name>
    <dbReference type="NCBI Taxonomy" id="7064"/>
    <lineage>
        <taxon>Eukaryota</taxon>
        <taxon>Metazoa</taxon>
        <taxon>Ecdysozoa</taxon>
        <taxon>Arthropoda</taxon>
        <taxon>Hexapoda</taxon>
        <taxon>Insecta</taxon>
        <taxon>Pterygota</taxon>
        <taxon>Neoptera</taxon>
        <taxon>Endopterygota</taxon>
        <taxon>Coleoptera</taxon>
        <taxon>Polyphaga</taxon>
        <taxon>Scarabaeiformia</taxon>
        <taxon>Scarabaeidae</taxon>
        <taxon>Rutelinae</taxon>
        <taxon>Popillia</taxon>
    </lineage>
</organism>
<protein>
    <submittedName>
        <fullName evidence="2">Uncharacterized protein</fullName>
    </submittedName>
</protein>
<evidence type="ECO:0000313" key="2">
    <source>
        <dbReference type="EMBL" id="KAK9719947.1"/>
    </source>
</evidence>
<reference evidence="2 3" key="1">
    <citation type="journal article" date="2024" name="BMC Genomics">
        <title>De novo assembly and annotation of Popillia japonica's genome with initial clues to its potential as an invasive pest.</title>
        <authorList>
            <person name="Cucini C."/>
            <person name="Boschi S."/>
            <person name="Funari R."/>
            <person name="Cardaioli E."/>
            <person name="Iannotti N."/>
            <person name="Marturano G."/>
            <person name="Paoli F."/>
            <person name="Bruttini M."/>
            <person name="Carapelli A."/>
            <person name="Frati F."/>
            <person name="Nardi F."/>
        </authorList>
    </citation>
    <scope>NUCLEOTIDE SEQUENCE [LARGE SCALE GENOMIC DNA]</scope>
    <source>
        <strain evidence="2">DMR45628</strain>
    </source>
</reference>
<accession>A0AAW1KKK4</accession>
<name>A0AAW1KKK4_POPJA</name>
<gene>
    <name evidence="2" type="ORF">QE152_g22364</name>
</gene>
<feature type="region of interest" description="Disordered" evidence="1">
    <location>
        <begin position="298"/>
        <end position="322"/>
    </location>
</feature>
<dbReference type="Proteomes" id="UP001458880">
    <property type="component" value="Unassembled WGS sequence"/>
</dbReference>